<keyword evidence="3" id="KW-0704">Schiff base</keyword>
<dbReference type="InterPro" id="IPR002220">
    <property type="entry name" value="DapA-like"/>
</dbReference>
<feature type="active site" description="Proton donor/acceptor" evidence="5">
    <location>
        <position position="137"/>
    </location>
</feature>
<dbReference type="Pfam" id="PF00701">
    <property type="entry name" value="DHDPS"/>
    <property type="match status" value="1"/>
</dbReference>
<dbReference type="EMBL" id="STFG01000008">
    <property type="protein sequence ID" value="THU01539.1"/>
    <property type="molecule type" value="Genomic_DNA"/>
</dbReference>
<dbReference type="Gene3D" id="3.20.20.70">
    <property type="entry name" value="Aldolase class I"/>
    <property type="match status" value="1"/>
</dbReference>
<evidence type="ECO:0000256" key="2">
    <source>
        <dbReference type="ARBA" id="ARBA00023239"/>
    </source>
</evidence>
<organism evidence="7 8">
    <name type="scientific">Lampropedia puyangensis</name>
    <dbReference type="NCBI Taxonomy" id="1330072"/>
    <lineage>
        <taxon>Bacteria</taxon>
        <taxon>Pseudomonadati</taxon>
        <taxon>Pseudomonadota</taxon>
        <taxon>Betaproteobacteria</taxon>
        <taxon>Burkholderiales</taxon>
        <taxon>Comamonadaceae</taxon>
        <taxon>Lampropedia</taxon>
    </lineage>
</organism>
<dbReference type="PANTHER" id="PTHR12128:SF66">
    <property type="entry name" value="4-HYDROXY-2-OXOGLUTARATE ALDOLASE, MITOCHONDRIAL"/>
    <property type="match status" value="1"/>
</dbReference>
<dbReference type="InterPro" id="IPR013785">
    <property type="entry name" value="Aldolase_TIM"/>
</dbReference>
<comment type="caution">
    <text evidence="7">The sequence shown here is derived from an EMBL/GenBank/DDBJ whole genome shotgun (WGS) entry which is preliminary data.</text>
</comment>
<dbReference type="PROSITE" id="PS00666">
    <property type="entry name" value="DHDPS_2"/>
    <property type="match status" value="1"/>
</dbReference>
<evidence type="ECO:0000256" key="1">
    <source>
        <dbReference type="ARBA" id="ARBA00007592"/>
    </source>
</evidence>
<feature type="binding site" evidence="6">
    <location>
        <position position="209"/>
    </location>
    <ligand>
        <name>pyruvate</name>
        <dbReference type="ChEBI" id="CHEBI:15361"/>
    </ligand>
</feature>
<accession>A0A4S8F3K5</accession>
<evidence type="ECO:0000256" key="3">
    <source>
        <dbReference type="ARBA" id="ARBA00023270"/>
    </source>
</evidence>
<dbReference type="CDD" id="cd00408">
    <property type="entry name" value="DHDPS-like"/>
    <property type="match status" value="1"/>
</dbReference>
<keyword evidence="2 4" id="KW-0456">Lyase</keyword>
<dbReference type="Proteomes" id="UP000308917">
    <property type="component" value="Unassembled WGS sequence"/>
</dbReference>
<evidence type="ECO:0000313" key="8">
    <source>
        <dbReference type="Proteomes" id="UP000308917"/>
    </source>
</evidence>
<dbReference type="PIRSF" id="PIRSF001365">
    <property type="entry name" value="DHDPS"/>
    <property type="match status" value="1"/>
</dbReference>
<evidence type="ECO:0000256" key="4">
    <source>
        <dbReference type="PIRNR" id="PIRNR001365"/>
    </source>
</evidence>
<dbReference type="InterPro" id="IPR020625">
    <property type="entry name" value="Schiff_base-form_aldolases_AS"/>
</dbReference>
<gene>
    <name evidence="7" type="ORF">E9531_09255</name>
</gene>
<comment type="similarity">
    <text evidence="1 4">Belongs to the DapA family.</text>
</comment>
<name>A0A4S8F3K5_9BURK</name>
<keyword evidence="8" id="KW-1185">Reference proteome</keyword>
<dbReference type="GO" id="GO:0044281">
    <property type="term" value="P:small molecule metabolic process"/>
    <property type="evidence" value="ECO:0007669"/>
    <property type="project" value="UniProtKB-ARBA"/>
</dbReference>
<dbReference type="PRINTS" id="PR00146">
    <property type="entry name" value="DHPICSNTHASE"/>
</dbReference>
<reference evidence="7 8" key="1">
    <citation type="journal article" date="2015" name="Antonie Van Leeuwenhoek">
        <title>Lampropedia puyangensis sp. nov., isolated from symptomatic bark of Populus ? euramericana canker and emended description of Lampropedia hyalina (Ehrenberg 1832) Lee et al. 2004.</title>
        <authorList>
            <person name="Li Y."/>
            <person name="Wang T."/>
            <person name="Piao C.G."/>
            <person name="Wang L.F."/>
            <person name="Tian G.Z."/>
            <person name="Zhu T.H."/>
            <person name="Guo M.W."/>
        </authorList>
    </citation>
    <scope>NUCLEOTIDE SEQUENCE [LARGE SCALE GENOMIC DNA]</scope>
    <source>
        <strain evidence="7 8">2-bin</strain>
    </source>
</reference>
<sequence>MGSKSSIEGVLTAVVTPMDQNYGFNELGFREQIERQIIAGNGIFCGGTNGEFFALTEAEKCAVVDVAVDQAAKRVPVVGHVGEIATTQSIRAGRYVAAAGVDAVAVITPYFVPLSQQELVAHFSAIADALEVPVYLYNIPARTGNTIEPATAAQLASHPNIVGIKDSAGSYESLQGFLAIAKDCHDFSVFNGPDHLIHQGFLDGCAGCVSGLANVAPREVQAVWSHFHAGDVVASEQAQKTVSRLREQLYKVAFAPAAVKRAVRLLGYPVGDSKYPTQIGPQQDAQISAILAELNLRY</sequence>
<protein>
    <submittedName>
        <fullName evidence="7">Dihydrodipicolinate synthase family protein</fullName>
    </submittedName>
</protein>
<dbReference type="PANTHER" id="PTHR12128">
    <property type="entry name" value="DIHYDRODIPICOLINATE SYNTHASE"/>
    <property type="match status" value="1"/>
</dbReference>
<dbReference type="RefSeq" id="WP_136573472.1">
    <property type="nucleotide sequence ID" value="NZ_STFG01000008.1"/>
</dbReference>
<dbReference type="SUPFAM" id="SSF51569">
    <property type="entry name" value="Aldolase"/>
    <property type="match status" value="1"/>
</dbReference>
<dbReference type="SMART" id="SM01130">
    <property type="entry name" value="DHDPS"/>
    <property type="match status" value="1"/>
</dbReference>
<evidence type="ECO:0000313" key="7">
    <source>
        <dbReference type="EMBL" id="THU01539.1"/>
    </source>
</evidence>
<proteinExistence type="inferred from homology"/>
<dbReference type="AlphaFoldDB" id="A0A4S8F3K5"/>
<evidence type="ECO:0000256" key="6">
    <source>
        <dbReference type="PIRSR" id="PIRSR001365-2"/>
    </source>
</evidence>
<dbReference type="OrthoDB" id="199953at2"/>
<evidence type="ECO:0000256" key="5">
    <source>
        <dbReference type="PIRSR" id="PIRSR001365-1"/>
    </source>
</evidence>
<dbReference type="GO" id="GO:0008840">
    <property type="term" value="F:4-hydroxy-tetrahydrodipicolinate synthase activity"/>
    <property type="evidence" value="ECO:0007669"/>
    <property type="project" value="TreeGrafter"/>
</dbReference>
<feature type="active site" description="Schiff-base intermediate with substrate" evidence="5">
    <location>
        <position position="165"/>
    </location>
</feature>